<reference evidence="1" key="1">
    <citation type="submission" date="2021-05" db="EMBL/GenBank/DDBJ databases">
        <authorList>
            <person name="Pietrasiak N."/>
            <person name="Ward R."/>
            <person name="Stajich J.E."/>
            <person name="Kurbessoian T."/>
        </authorList>
    </citation>
    <scope>NUCLEOTIDE SEQUENCE</scope>
    <source>
        <strain evidence="1">GSE-NOS-MK-12-04C</strain>
    </source>
</reference>
<gene>
    <name evidence="1" type="ORF">KME60_19650</name>
</gene>
<evidence type="ECO:0000313" key="2">
    <source>
        <dbReference type="Proteomes" id="UP000729701"/>
    </source>
</evidence>
<comment type="caution">
    <text evidence="1">The sequence shown here is derived from an EMBL/GenBank/DDBJ whole genome shotgun (WGS) entry which is preliminary data.</text>
</comment>
<dbReference type="EMBL" id="JAHHGZ010000022">
    <property type="protein sequence ID" value="MBW4669564.1"/>
    <property type="molecule type" value="Genomic_DNA"/>
</dbReference>
<accession>A0A951QNJ3</accession>
<organism evidence="1 2">
    <name type="scientific">Cyanomargarita calcarea GSE-NOS-MK-12-04C</name>
    <dbReference type="NCBI Taxonomy" id="2839659"/>
    <lineage>
        <taxon>Bacteria</taxon>
        <taxon>Bacillati</taxon>
        <taxon>Cyanobacteriota</taxon>
        <taxon>Cyanophyceae</taxon>
        <taxon>Nostocales</taxon>
        <taxon>Cyanomargaritaceae</taxon>
        <taxon>Cyanomargarita</taxon>
    </lineage>
</organism>
<sequence>MIEDKKGVAKAIAINRLPHFTVRDVVAKLGLETTRLTEKQLNLLSIPLHLSLLAEIAEDSTVDALSFQTAKELYDQFWSKKQGKLRERLGRSVQWTQVIDRLCDYMSSQQQQSLSAPESVVDEFADDARAMASEHILTWENKRISFFHESFFDYAFARRFAYRGQELLTFLRSSEQHLFRRAQVRQILIHQREEDFDGYLQNLRELLNSSDIRFHLKKVVIALLATLDNPKEGEWEIINELMCSQNLLAQEVWVIFNSSIYWFQLLDSLGIIEQWLRDESEKYIDKTVTLLSSMQKQLSDRVAELLEPFVGTSESWSLRFVHLISFSELGVGRRFFDLFLRLIDTGILDRQVGASNDFWQHIYNLPTQNPEWACEAIGHFLNRRLSISIISEQPNPFDKSSGVFPYSNYYKITISESAINLGLPDKCQPIIL</sequence>
<evidence type="ECO:0000313" key="1">
    <source>
        <dbReference type="EMBL" id="MBW4669564.1"/>
    </source>
</evidence>
<dbReference type="AlphaFoldDB" id="A0A951QNJ3"/>
<reference evidence="1" key="2">
    <citation type="journal article" date="2022" name="Microbiol. Resour. Announc.">
        <title>Metagenome Sequencing to Explore Phylogenomics of Terrestrial Cyanobacteria.</title>
        <authorList>
            <person name="Ward R.D."/>
            <person name="Stajich J.E."/>
            <person name="Johansen J.R."/>
            <person name="Huntemann M."/>
            <person name="Clum A."/>
            <person name="Foster B."/>
            <person name="Foster B."/>
            <person name="Roux S."/>
            <person name="Palaniappan K."/>
            <person name="Varghese N."/>
            <person name="Mukherjee S."/>
            <person name="Reddy T.B.K."/>
            <person name="Daum C."/>
            <person name="Copeland A."/>
            <person name="Chen I.A."/>
            <person name="Ivanova N.N."/>
            <person name="Kyrpides N.C."/>
            <person name="Shapiro N."/>
            <person name="Eloe-Fadrosh E.A."/>
            <person name="Pietrasiak N."/>
        </authorList>
    </citation>
    <scope>NUCLEOTIDE SEQUENCE</scope>
    <source>
        <strain evidence="1">GSE-NOS-MK-12-04C</strain>
    </source>
</reference>
<proteinExistence type="predicted"/>
<protein>
    <submittedName>
        <fullName evidence="1">Uncharacterized protein</fullName>
    </submittedName>
</protein>
<dbReference type="Proteomes" id="UP000729701">
    <property type="component" value="Unassembled WGS sequence"/>
</dbReference>
<name>A0A951QNJ3_9CYAN</name>